<feature type="region of interest" description="Disordered" evidence="1">
    <location>
        <begin position="79"/>
        <end position="158"/>
    </location>
</feature>
<dbReference type="GeneID" id="75910015"/>
<dbReference type="Proteomes" id="UP001206595">
    <property type="component" value="Unassembled WGS sequence"/>
</dbReference>
<feature type="compositionally biased region" description="Basic residues" evidence="1">
    <location>
        <begin position="121"/>
        <end position="132"/>
    </location>
</feature>
<keyword evidence="3" id="KW-1185">Reference proteome</keyword>
<reference evidence="2" key="1">
    <citation type="submission" date="2021-06" db="EMBL/GenBank/DDBJ databases">
        <authorList>
            <consortium name="DOE Joint Genome Institute"/>
            <person name="Mondo S.J."/>
            <person name="Amses K.R."/>
            <person name="Simmons D.R."/>
            <person name="Longcore J.E."/>
            <person name="Seto K."/>
            <person name="Alves G.H."/>
            <person name="Bonds A.E."/>
            <person name="Quandt C.A."/>
            <person name="Davis W.J."/>
            <person name="Chang Y."/>
            <person name="Letcher P.M."/>
            <person name="Powell M.J."/>
            <person name="Kuo A."/>
            <person name="Labutti K."/>
            <person name="Pangilinan J."/>
            <person name="Andreopoulos W."/>
            <person name="Tritt A."/>
            <person name="Riley R."/>
            <person name="Hundley H."/>
            <person name="Johnson J."/>
            <person name="Lipzen A."/>
            <person name="Barry K."/>
            <person name="Berbee M.L."/>
            <person name="Buchler N.E."/>
            <person name="Grigoriev I.V."/>
            <person name="Spatafora J.W."/>
            <person name="Stajich J.E."/>
            <person name="James T.Y."/>
        </authorList>
    </citation>
    <scope>NUCLEOTIDE SEQUENCE</scope>
    <source>
        <strain evidence="2">AG</strain>
    </source>
</reference>
<feature type="compositionally biased region" description="Low complexity" evidence="1">
    <location>
        <begin position="135"/>
        <end position="148"/>
    </location>
</feature>
<feature type="region of interest" description="Disordered" evidence="1">
    <location>
        <begin position="202"/>
        <end position="221"/>
    </location>
</feature>
<organism evidence="2 3">
    <name type="scientific">Umbelopsis ramanniana AG</name>
    <dbReference type="NCBI Taxonomy" id="1314678"/>
    <lineage>
        <taxon>Eukaryota</taxon>
        <taxon>Fungi</taxon>
        <taxon>Fungi incertae sedis</taxon>
        <taxon>Mucoromycota</taxon>
        <taxon>Mucoromycotina</taxon>
        <taxon>Umbelopsidomycetes</taxon>
        <taxon>Umbelopsidales</taxon>
        <taxon>Umbelopsidaceae</taxon>
        <taxon>Umbelopsis</taxon>
    </lineage>
</organism>
<evidence type="ECO:0000313" key="3">
    <source>
        <dbReference type="Proteomes" id="UP001206595"/>
    </source>
</evidence>
<dbReference type="AlphaFoldDB" id="A0AAD5E493"/>
<dbReference type="RefSeq" id="XP_051442090.1">
    <property type="nucleotide sequence ID" value="XM_051584665.1"/>
</dbReference>
<evidence type="ECO:0000256" key="1">
    <source>
        <dbReference type="SAM" id="MobiDB-lite"/>
    </source>
</evidence>
<protein>
    <submittedName>
        <fullName evidence="2">Uncharacterized protein</fullName>
    </submittedName>
</protein>
<dbReference type="EMBL" id="MU620945">
    <property type="protein sequence ID" value="KAI8577086.1"/>
    <property type="molecule type" value="Genomic_DNA"/>
</dbReference>
<feature type="compositionally biased region" description="Low complexity" evidence="1">
    <location>
        <begin position="103"/>
        <end position="116"/>
    </location>
</feature>
<feature type="region of interest" description="Disordered" evidence="1">
    <location>
        <begin position="266"/>
        <end position="290"/>
    </location>
</feature>
<accession>A0AAD5E493</accession>
<proteinExistence type="predicted"/>
<name>A0AAD5E493_UMBRA</name>
<comment type="caution">
    <text evidence="2">The sequence shown here is derived from an EMBL/GenBank/DDBJ whole genome shotgun (WGS) entry which is preliminary data.</text>
</comment>
<evidence type="ECO:0000313" key="2">
    <source>
        <dbReference type="EMBL" id="KAI8577086.1"/>
    </source>
</evidence>
<reference evidence="2" key="2">
    <citation type="journal article" date="2022" name="Proc. Natl. Acad. Sci. U.S.A.">
        <title>Diploid-dominant life cycles characterize the early evolution of Fungi.</title>
        <authorList>
            <person name="Amses K.R."/>
            <person name="Simmons D.R."/>
            <person name="Longcore J.E."/>
            <person name="Mondo S.J."/>
            <person name="Seto K."/>
            <person name="Jeronimo G.H."/>
            <person name="Bonds A.E."/>
            <person name="Quandt C.A."/>
            <person name="Davis W.J."/>
            <person name="Chang Y."/>
            <person name="Federici B.A."/>
            <person name="Kuo A."/>
            <person name="LaButti K."/>
            <person name="Pangilinan J."/>
            <person name="Andreopoulos W."/>
            <person name="Tritt A."/>
            <person name="Riley R."/>
            <person name="Hundley H."/>
            <person name="Johnson J."/>
            <person name="Lipzen A."/>
            <person name="Barry K."/>
            <person name="Lang B.F."/>
            <person name="Cuomo C.A."/>
            <person name="Buchler N.E."/>
            <person name="Grigoriev I.V."/>
            <person name="Spatafora J.W."/>
            <person name="Stajich J.E."/>
            <person name="James T.Y."/>
        </authorList>
    </citation>
    <scope>NUCLEOTIDE SEQUENCE</scope>
    <source>
        <strain evidence="2">AG</strain>
    </source>
</reference>
<sequence>MPMDVTSPVVAPVIAPSSGASIHDSSSSANSRATFLASKSPPANRKIATPLGRYSRHCIPVNVSQNLVSPAVASMAPGQVIPLSLRRERRQQRDRTSSPPPSSSSTSRSRSRSPSTAAGGRRIRRRLCHRRANTSAVTSALPCSSSSPSPCPSSTPSPCISVPAAGSASPCPSRYVRSATAFPASSVQSCPFSLATADHGAAGQYRRPASPLSRDSSPLMPSRCGTVPPLVLEAAHSPVNGPIAEHVDSVEDAIGLFQRLEAIQGLDKGSSQPGSPIAEREEENLQPPPVDLNEADLISNVRTYPAIPTTPLHNFQILTDSPFQPTVGVPRRRVAPEEAQGACRMAPAIQHYVHPLTVAISSHC</sequence>
<gene>
    <name evidence="2" type="ORF">K450DRAFT_201455</name>
</gene>